<dbReference type="CDD" id="cd06225">
    <property type="entry name" value="HAMP"/>
    <property type="match status" value="1"/>
</dbReference>
<dbReference type="OrthoDB" id="2641683at2"/>
<dbReference type="Proteomes" id="UP000310636">
    <property type="component" value="Unassembled WGS sequence"/>
</dbReference>
<dbReference type="SMART" id="SM00304">
    <property type="entry name" value="HAMP"/>
    <property type="match status" value="1"/>
</dbReference>
<comment type="caution">
    <text evidence="9">The sequence shown here is derived from an EMBL/GenBank/DDBJ whole genome shotgun (WGS) entry which is preliminary data.</text>
</comment>
<evidence type="ECO:0000256" key="5">
    <source>
        <dbReference type="ARBA" id="ARBA00022777"/>
    </source>
</evidence>
<dbReference type="Pfam" id="PF02518">
    <property type="entry name" value="HATPase_c"/>
    <property type="match status" value="1"/>
</dbReference>
<evidence type="ECO:0000256" key="6">
    <source>
        <dbReference type="ARBA" id="ARBA00023136"/>
    </source>
</evidence>
<dbReference type="Pfam" id="PF06580">
    <property type="entry name" value="His_kinase"/>
    <property type="match status" value="1"/>
</dbReference>
<dbReference type="InterPro" id="IPR003594">
    <property type="entry name" value="HATPase_dom"/>
</dbReference>
<dbReference type="PANTHER" id="PTHR34220">
    <property type="entry name" value="SENSOR HISTIDINE KINASE YPDA"/>
    <property type="match status" value="1"/>
</dbReference>
<evidence type="ECO:0000256" key="7">
    <source>
        <dbReference type="SAM" id="Phobius"/>
    </source>
</evidence>
<evidence type="ECO:0000256" key="4">
    <source>
        <dbReference type="ARBA" id="ARBA00022679"/>
    </source>
</evidence>
<keyword evidence="2" id="KW-1003">Cell membrane</keyword>
<dbReference type="SUPFAM" id="SSF55874">
    <property type="entry name" value="ATPase domain of HSP90 chaperone/DNA topoisomerase II/histidine kinase"/>
    <property type="match status" value="1"/>
</dbReference>
<keyword evidence="7" id="KW-0812">Transmembrane</keyword>
<keyword evidence="7" id="KW-1133">Transmembrane helix</keyword>
<evidence type="ECO:0000256" key="2">
    <source>
        <dbReference type="ARBA" id="ARBA00022475"/>
    </source>
</evidence>
<dbReference type="GO" id="GO:0000155">
    <property type="term" value="F:phosphorelay sensor kinase activity"/>
    <property type="evidence" value="ECO:0007669"/>
    <property type="project" value="InterPro"/>
</dbReference>
<dbReference type="PANTHER" id="PTHR34220:SF7">
    <property type="entry name" value="SENSOR HISTIDINE KINASE YPDA"/>
    <property type="match status" value="1"/>
</dbReference>
<dbReference type="InterPro" id="IPR036890">
    <property type="entry name" value="HATPase_C_sf"/>
</dbReference>
<gene>
    <name evidence="9" type="ORF">E6C55_29065</name>
</gene>
<dbReference type="AlphaFoldDB" id="A0A4S4BGA6"/>
<dbReference type="InterPro" id="IPR003660">
    <property type="entry name" value="HAMP_dom"/>
</dbReference>
<evidence type="ECO:0000313" key="10">
    <source>
        <dbReference type="Proteomes" id="UP000310636"/>
    </source>
</evidence>
<comment type="subcellular location">
    <subcellularLocation>
        <location evidence="1">Cell membrane</location>
        <topology evidence="1">Multi-pass membrane protein</topology>
    </subcellularLocation>
</comment>
<keyword evidence="4" id="KW-0808">Transferase</keyword>
<accession>A0A4S4BGA6</accession>
<feature type="domain" description="HAMP" evidence="8">
    <location>
        <begin position="283"/>
        <end position="338"/>
    </location>
</feature>
<dbReference type="InterPro" id="IPR010559">
    <property type="entry name" value="Sig_transdc_His_kin_internal"/>
</dbReference>
<evidence type="ECO:0000259" key="8">
    <source>
        <dbReference type="PROSITE" id="PS50885"/>
    </source>
</evidence>
<dbReference type="EMBL" id="SSOB01000055">
    <property type="protein sequence ID" value="THF73441.1"/>
    <property type="molecule type" value="Genomic_DNA"/>
</dbReference>
<keyword evidence="10" id="KW-1185">Reference proteome</keyword>
<evidence type="ECO:0000256" key="1">
    <source>
        <dbReference type="ARBA" id="ARBA00004651"/>
    </source>
</evidence>
<dbReference type="RefSeq" id="WP_136373342.1">
    <property type="nucleotide sequence ID" value="NZ_SSOB01000055.1"/>
</dbReference>
<keyword evidence="3" id="KW-0597">Phosphoprotein</keyword>
<feature type="transmembrane region" description="Helical" evidence="7">
    <location>
        <begin position="263"/>
        <end position="282"/>
    </location>
</feature>
<reference evidence="9 10" key="1">
    <citation type="submission" date="2019-04" db="EMBL/GenBank/DDBJ databases">
        <title>Cohnella sp. nov. isolated from preserved vegetables.</title>
        <authorList>
            <person name="Lin S.-Y."/>
            <person name="Hung M.-H."/>
            <person name="Young C.-C."/>
        </authorList>
    </citation>
    <scope>NUCLEOTIDE SEQUENCE [LARGE SCALE GENOMIC DNA]</scope>
    <source>
        <strain evidence="9 10">CC-MHH1044</strain>
    </source>
</reference>
<proteinExistence type="predicted"/>
<organism evidence="9 10">
    <name type="scientific">Cohnella fermenti</name>
    <dbReference type="NCBI Taxonomy" id="2565925"/>
    <lineage>
        <taxon>Bacteria</taxon>
        <taxon>Bacillati</taxon>
        <taxon>Bacillota</taxon>
        <taxon>Bacilli</taxon>
        <taxon>Bacillales</taxon>
        <taxon>Paenibacillaceae</taxon>
        <taxon>Cohnella</taxon>
    </lineage>
</organism>
<evidence type="ECO:0000313" key="9">
    <source>
        <dbReference type="EMBL" id="THF73441.1"/>
    </source>
</evidence>
<dbReference type="Gene3D" id="6.10.340.10">
    <property type="match status" value="1"/>
</dbReference>
<keyword evidence="6 7" id="KW-0472">Membrane</keyword>
<dbReference type="GO" id="GO:0005886">
    <property type="term" value="C:plasma membrane"/>
    <property type="evidence" value="ECO:0007669"/>
    <property type="project" value="UniProtKB-SubCell"/>
</dbReference>
<sequence length="552" mass="61985">MSAVRTAETIKDEVGKTMLQLVEQNHVTMENTLSSVRDKTATFLDNHFFSNPAQFSFWTHIDSVSEQSEADTLLDRWSSDGTLYTLYLREGADTAIAAGLYRSRGIVFLDTNNVPSWGARALEEKGAGIVQTALSDSGQPTITFTRAILNPRNYGESIGFLSVSKLEVLLAKNLISVQLPEGATIFLLDEGGELLIKDGPDEWNAAALPGKLAGGYSGYAYEDRRQSGDLFAVSYDTVFHTRLVYQVPVQSIMGNQTAFQRTIMASLAIYLLLVLLFLLYLLRDIVKPLGRLVSFTRLYEPGKPFDLGRRPTRFRSDELGLLYDAFTRMTERLDQSIEENYGMQIKQKEQELSILHSQITPHLLYNTLDSIYWYAIGSGNRDVGEMVKDLSRLLRIGLSKGRTMITAAEELEHVGAYIRLQMKRYPETFEVSWDVGEGVEQCLVPKVIIQPLVENAIFHGIQSMDGEGMLWVRLAREGETLRVTVEDNGFIPVDLEKLRLIVRGELQDKGYGIRNVHQRIQLHFGEAYGLAYRIREGGGLSATIEMPVRTGE</sequence>
<protein>
    <submittedName>
        <fullName evidence="9">HAMP domain-containing protein</fullName>
    </submittedName>
</protein>
<name>A0A4S4BGA6_9BACL</name>
<evidence type="ECO:0000256" key="3">
    <source>
        <dbReference type="ARBA" id="ARBA00022553"/>
    </source>
</evidence>
<keyword evidence="5" id="KW-0418">Kinase</keyword>
<dbReference type="Gene3D" id="3.30.565.10">
    <property type="entry name" value="Histidine kinase-like ATPase, C-terminal domain"/>
    <property type="match status" value="1"/>
</dbReference>
<dbReference type="InterPro" id="IPR050640">
    <property type="entry name" value="Bact_2-comp_sensor_kinase"/>
</dbReference>
<dbReference type="PROSITE" id="PS50885">
    <property type="entry name" value="HAMP"/>
    <property type="match status" value="1"/>
</dbReference>